<proteinExistence type="predicted"/>
<dbReference type="Proteomes" id="UP001241110">
    <property type="component" value="Unassembled WGS sequence"/>
</dbReference>
<dbReference type="EMBL" id="JASJOS010000026">
    <property type="protein sequence ID" value="MDJ1485989.1"/>
    <property type="molecule type" value="Genomic_DNA"/>
</dbReference>
<protein>
    <submittedName>
        <fullName evidence="2">Uncharacterized protein</fullName>
    </submittedName>
</protein>
<sequence>MRKLALVILFLVTSIPAKAQWACDDIMTLVNTKWVLSTYKRVEDSVKLKAPDPQYMIAFCEKGCIEFYVDGVVIGTGYYKRNKRRCYDIEPGKAVRRYTPGWAAKKPKLFDTYFSHFYSDMISAFILLIRDKTIELHFSNDPGDWGWLRFKRVLL</sequence>
<keyword evidence="1" id="KW-0732">Signal</keyword>
<organism evidence="2 3">
    <name type="scientific">Xanthocytophaga flava</name>
    <dbReference type="NCBI Taxonomy" id="3048013"/>
    <lineage>
        <taxon>Bacteria</taxon>
        <taxon>Pseudomonadati</taxon>
        <taxon>Bacteroidota</taxon>
        <taxon>Cytophagia</taxon>
        <taxon>Cytophagales</taxon>
        <taxon>Rhodocytophagaceae</taxon>
        <taxon>Xanthocytophaga</taxon>
    </lineage>
</organism>
<evidence type="ECO:0000313" key="3">
    <source>
        <dbReference type="Proteomes" id="UP001241110"/>
    </source>
</evidence>
<dbReference type="AlphaFoldDB" id="A0AAE3UDP5"/>
<evidence type="ECO:0000313" key="2">
    <source>
        <dbReference type="EMBL" id="MDJ1485989.1"/>
    </source>
</evidence>
<name>A0AAE3UDP5_9BACT</name>
<gene>
    <name evidence="2" type="ORF">QNI16_36245</name>
</gene>
<feature type="chain" id="PRO_5042254032" evidence="1">
    <location>
        <begin position="20"/>
        <end position="155"/>
    </location>
</feature>
<feature type="signal peptide" evidence="1">
    <location>
        <begin position="1"/>
        <end position="19"/>
    </location>
</feature>
<dbReference type="RefSeq" id="WP_313989272.1">
    <property type="nucleotide sequence ID" value="NZ_JASJOS010000026.1"/>
</dbReference>
<comment type="caution">
    <text evidence="2">The sequence shown here is derived from an EMBL/GenBank/DDBJ whole genome shotgun (WGS) entry which is preliminary data.</text>
</comment>
<evidence type="ECO:0000256" key="1">
    <source>
        <dbReference type="SAM" id="SignalP"/>
    </source>
</evidence>
<accession>A0AAE3UDP5</accession>
<reference evidence="2" key="1">
    <citation type="submission" date="2023-05" db="EMBL/GenBank/DDBJ databases">
        <authorList>
            <person name="Zhang X."/>
        </authorList>
    </citation>
    <scope>NUCLEOTIDE SEQUENCE</scope>
    <source>
        <strain evidence="2">YF14B1</strain>
    </source>
</reference>